<evidence type="ECO:0000313" key="9">
    <source>
        <dbReference type="EMBL" id="KRN24493.1"/>
    </source>
</evidence>
<comment type="subcellular location">
    <subcellularLocation>
        <location evidence="1 8">Cell membrane</location>
        <topology evidence="1 8">Multi-pass membrane protein</topology>
    </subcellularLocation>
</comment>
<dbReference type="PANTHER" id="PTHR30269:SF37">
    <property type="entry name" value="MEMBRANE TRANSPORTER PROTEIN"/>
    <property type="match status" value="1"/>
</dbReference>
<keyword evidence="10" id="KW-1185">Reference proteome</keyword>
<dbReference type="InterPro" id="IPR052017">
    <property type="entry name" value="TSUP"/>
</dbReference>
<feature type="transmembrane region" description="Helical" evidence="8">
    <location>
        <begin position="227"/>
        <end position="254"/>
    </location>
</feature>
<evidence type="ECO:0000256" key="8">
    <source>
        <dbReference type="RuleBase" id="RU363041"/>
    </source>
</evidence>
<evidence type="ECO:0000256" key="5">
    <source>
        <dbReference type="ARBA" id="ARBA00022692"/>
    </source>
</evidence>
<dbReference type="PATRIC" id="fig|1423730.4.peg.1352"/>
<reference evidence="9 10" key="1">
    <citation type="journal article" date="2015" name="Genome Announc.">
        <title>Expanding the biotechnology potential of lactobacilli through comparative genomics of 213 strains and associated genera.</title>
        <authorList>
            <person name="Sun Z."/>
            <person name="Harris H.M."/>
            <person name="McCann A."/>
            <person name="Guo C."/>
            <person name="Argimon S."/>
            <person name="Zhang W."/>
            <person name="Yang X."/>
            <person name="Jeffery I.B."/>
            <person name="Cooney J.C."/>
            <person name="Kagawa T.F."/>
            <person name="Liu W."/>
            <person name="Song Y."/>
            <person name="Salvetti E."/>
            <person name="Wrobel A."/>
            <person name="Rasinkangas P."/>
            <person name="Parkhill J."/>
            <person name="Rea M.C."/>
            <person name="O'Sullivan O."/>
            <person name="Ritari J."/>
            <person name="Douillard F.P."/>
            <person name="Paul Ross R."/>
            <person name="Yang R."/>
            <person name="Briner A.E."/>
            <person name="Felis G.E."/>
            <person name="de Vos W.M."/>
            <person name="Barrangou R."/>
            <person name="Klaenhammer T.R."/>
            <person name="Caufield P.W."/>
            <person name="Cui Y."/>
            <person name="Zhang H."/>
            <person name="O'Toole P.W."/>
        </authorList>
    </citation>
    <scope>NUCLEOTIDE SEQUENCE [LARGE SCALE GENOMIC DNA]</scope>
    <source>
        <strain evidence="9 10">DSM 22697</strain>
    </source>
</reference>
<feature type="transmembrane region" description="Helical" evidence="8">
    <location>
        <begin position="139"/>
        <end position="158"/>
    </location>
</feature>
<dbReference type="GO" id="GO:0005886">
    <property type="term" value="C:plasma membrane"/>
    <property type="evidence" value="ECO:0007669"/>
    <property type="project" value="UniProtKB-SubCell"/>
</dbReference>
<sequence>MVLKIFLLYHDDKQLQAEREHARPATLLTPPRRLPTLDVIGLGGFGVDWLLILIPAFFAALVQGITGFGSVIIMMIFFPAILPIAEAAGLGGVIMLSCTASLAWRYRKDFHFKQVIGPFLFYATVATWSVHLGKLLDTHVLRLMLGVLLVALALYFILAKNAGDRRYPWYIAVGFMVISGFFNGLFGIGGPLMALYFLSLSTSVPTYMGNLQGFFLMDTVYITSVRVASGIITASAIPYIIGGIIAATLGTLVASRLSAKWSLAQIKPLIYGFIGLSGLYYLFF</sequence>
<feature type="transmembrane region" description="Helical" evidence="8">
    <location>
        <begin position="115"/>
        <end position="133"/>
    </location>
</feature>
<proteinExistence type="inferred from homology"/>
<dbReference type="STRING" id="1423730.FC75_GL001295"/>
<gene>
    <name evidence="9" type="ORF">FC75_GL001295</name>
</gene>
<dbReference type="Pfam" id="PF01925">
    <property type="entry name" value="TauE"/>
    <property type="match status" value="1"/>
</dbReference>
<evidence type="ECO:0000256" key="4">
    <source>
        <dbReference type="ARBA" id="ARBA00022475"/>
    </source>
</evidence>
<name>A0A0R2FJ88_9LACO</name>
<keyword evidence="5 8" id="KW-0812">Transmembrane</keyword>
<feature type="transmembrane region" description="Helical" evidence="8">
    <location>
        <begin position="266"/>
        <end position="283"/>
    </location>
</feature>
<keyword evidence="3" id="KW-0813">Transport</keyword>
<keyword evidence="4 8" id="KW-1003">Cell membrane</keyword>
<dbReference type="AlphaFoldDB" id="A0A0R2FJ88"/>
<protein>
    <recommendedName>
        <fullName evidence="8">Probable membrane transporter protein</fullName>
    </recommendedName>
</protein>
<comment type="similarity">
    <text evidence="2 8">Belongs to the 4-toluene sulfonate uptake permease (TSUP) (TC 2.A.102) family.</text>
</comment>
<dbReference type="InterPro" id="IPR002781">
    <property type="entry name" value="TM_pro_TauE-like"/>
</dbReference>
<evidence type="ECO:0000256" key="1">
    <source>
        <dbReference type="ARBA" id="ARBA00004651"/>
    </source>
</evidence>
<evidence type="ECO:0000313" key="10">
    <source>
        <dbReference type="Proteomes" id="UP000050865"/>
    </source>
</evidence>
<dbReference type="Proteomes" id="UP000050865">
    <property type="component" value="Unassembled WGS sequence"/>
</dbReference>
<feature type="transmembrane region" description="Helical" evidence="8">
    <location>
        <begin position="49"/>
        <end position="78"/>
    </location>
</feature>
<keyword evidence="7 8" id="KW-0472">Membrane</keyword>
<evidence type="ECO:0000256" key="6">
    <source>
        <dbReference type="ARBA" id="ARBA00022989"/>
    </source>
</evidence>
<evidence type="ECO:0000256" key="3">
    <source>
        <dbReference type="ARBA" id="ARBA00022448"/>
    </source>
</evidence>
<evidence type="ECO:0000256" key="7">
    <source>
        <dbReference type="ARBA" id="ARBA00023136"/>
    </source>
</evidence>
<dbReference type="PANTHER" id="PTHR30269">
    <property type="entry name" value="TRANSMEMBRANE PROTEIN YFCA"/>
    <property type="match status" value="1"/>
</dbReference>
<comment type="caution">
    <text evidence="9">The sequence shown here is derived from an EMBL/GenBank/DDBJ whole genome shotgun (WGS) entry which is preliminary data.</text>
</comment>
<feature type="transmembrane region" description="Helical" evidence="8">
    <location>
        <begin position="170"/>
        <end position="198"/>
    </location>
</feature>
<dbReference type="EMBL" id="AYZJ01000023">
    <property type="protein sequence ID" value="KRN24493.1"/>
    <property type="molecule type" value="Genomic_DNA"/>
</dbReference>
<keyword evidence="6 8" id="KW-1133">Transmembrane helix</keyword>
<organism evidence="9 10">
    <name type="scientific">Lacticaseibacillus camelliae DSM 22697 = JCM 13995</name>
    <dbReference type="NCBI Taxonomy" id="1423730"/>
    <lineage>
        <taxon>Bacteria</taxon>
        <taxon>Bacillati</taxon>
        <taxon>Bacillota</taxon>
        <taxon>Bacilli</taxon>
        <taxon>Lactobacillales</taxon>
        <taxon>Lactobacillaceae</taxon>
        <taxon>Lacticaseibacillus</taxon>
    </lineage>
</organism>
<accession>A0A0R2FJ88</accession>
<evidence type="ECO:0000256" key="2">
    <source>
        <dbReference type="ARBA" id="ARBA00009142"/>
    </source>
</evidence>